<keyword evidence="2" id="KW-0378">Hydrolase</keyword>
<evidence type="ECO:0000259" key="3">
    <source>
        <dbReference type="Pfam" id="PF06737"/>
    </source>
</evidence>
<evidence type="ECO:0000313" key="5">
    <source>
        <dbReference type="Proteomes" id="UP000271708"/>
    </source>
</evidence>
<dbReference type="InterPro" id="IPR023346">
    <property type="entry name" value="Lysozyme-like_dom_sf"/>
</dbReference>
<proteinExistence type="inferred from homology"/>
<dbReference type="KEGG" id="jme:EEW87_013375"/>
<dbReference type="Pfam" id="PF06737">
    <property type="entry name" value="Transglycosylas"/>
    <property type="match status" value="1"/>
</dbReference>
<accession>A0A5P8FNC8</accession>
<comment type="similarity">
    <text evidence="1">Belongs to the transglycosylase family. Rpf subfamily.</text>
</comment>
<dbReference type="GeneID" id="79236001"/>
<dbReference type="GO" id="GO:0016787">
    <property type="term" value="F:hydrolase activity"/>
    <property type="evidence" value="ECO:0007669"/>
    <property type="project" value="UniProtKB-KW"/>
</dbReference>
<dbReference type="Proteomes" id="UP000271708">
    <property type="component" value="Chromosome"/>
</dbReference>
<protein>
    <submittedName>
        <fullName evidence="4">Transglycosylase-like protein</fullName>
    </submittedName>
</protein>
<organism evidence="4 5">
    <name type="scientific">Janibacter melonis</name>
    <dbReference type="NCBI Taxonomy" id="262209"/>
    <lineage>
        <taxon>Bacteria</taxon>
        <taxon>Bacillati</taxon>
        <taxon>Actinomycetota</taxon>
        <taxon>Actinomycetes</taxon>
        <taxon>Micrococcales</taxon>
        <taxon>Intrasporangiaceae</taxon>
        <taxon>Janibacter</taxon>
    </lineage>
</organism>
<dbReference type="RefSeq" id="WP_123093535.1">
    <property type="nucleotide sequence ID" value="NZ_CAJFZZ010000142.1"/>
</dbReference>
<evidence type="ECO:0000256" key="1">
    <source>
        <dbReference type="ARBA" id="ARBA00010830"/>
    </source>
</evidence>
<dbReference type="AlphaFoldDB" id="A0A5P8FNC8"/>
<reference evidence="4 5" key="1">
    <citation type="submission" date="2019-09" db="EMBL/GenBank/DDBJ databases">
        <title>Complete Genome Sequence of Janibacter melonis M714 with both human health impact and industrial applications.</title>
        <authorList>
            <person name="Jin M."/>
            <person name="Zhao Q.R."/>
        </authorList>
    </citation>
    <scope>NUCLEOTIDE SEQUENCE [LARGE SCALE GENOMIC DNA]</scope>
    <source>
        <strain evidence="4 5">M714</strain>
    </source>
</reference>
<feature type="domain" description="Resuscitation-promoting factor core lysozyme-like" evidence="3">
    <location>
        <begin position="44"/>
        <end position="117"/>
    </location>
</feature>
<gene>
    <name evidence="4" type="ORF">EEW87_013375</name>
</gene>
<evidence type="ECO:0000256" key="2">
    <source>
        <dbReference type="ARBA" id="ARBA00022801"/>
    </source>
</evidence>
<sequence length="240" mass="25418">MFYAPKHALPTHRSTARRRVTGVAVAGATAAVGTVATAGSASAGTVWDRVAACESGGNWSINTGNGFYGGLQFHPRTWSGFGGGRYAAYAHQASKSQQIEIAKKVLKAQGPGAWPVCSRRAGLTTANGLAVGTEPQRAARSQVRVSENGYVAVDGIRGRQTNRAIESWIGSRQARNGVLSAKWEVHRLQRKVGVPAAQRNGNINDATFVSALQRTLGVSRTGSWDVRTVKALQNHLNTVG</sequence>
<dbReference type="EMBL" id="CP044548">
    <property type="protein sequence ID" value="QFQ31087.1"/>
    <property type="molecule type" value="Genomic_DNA"/>
</dbReference>
<dbReference type="SUPFAM" id="SSF53955">
    <property type="entry name" value="Lysozyme-like"/>
    <property type="match status" value="1"/>
</dbReference>
<dbReference type="Gene3D" id="1.10.530.10">
    <property type="match status" value="1"/>
</dbReference>
<name>A0A5P8FNC8_9MICO</name>
<dbReference type="OrthoDB" id="1404170at2"/>
<dbReference type="CDD" id="cd13925">
    <property type="entry name" value="RPF"/>
    <property type="match status" value="1"/>
</dbReference>
<dbReference type="InterPro" id="IPR010618">
    <property type="entry name" value="RPF"/>
</dbReference>
<evidence type="ECO:0000313" key="4">
    <source>
        <dbReference type="EMBL" id="QFQ31087.1"/>
    </source>
</evidence>